<evidence type="ECO:0000313" key="16">
    <source>
        <dbReference type="Proteomes" id="UP000095237"/>
    </source>
</evidence>
<dbReference type="InterPro" id="IPR036266">
    <property type="entry name" value="SecA_Wing/Scaffold_sf"/>
</dbReference>
<feature type="domain" description="SecA Wing/Scaffold" evidence="14">
    <location>
        <begin position="29"/>
        <end position="239"/>
    </location>
</feature>
<organism evidence="15 16">
    <name type="scientific">Endomicrobium trichonymphae</name>
    <dbReference type="NCBI Taxonomy" id="1408204"/>
    <lineage>
        <taxon>Bacteria</taxon>
        <taxon>Pseudomonadati</taxon>
        <taxon>Elusimicrobiota</taxon>
        <taxon>Endomicrobiia</taxon>
        <taxon>Endomicrobiales</taxon>
        <taxon>Endomicrobiaceae</taxon>
        <taxon>Candidatus Endomicrobiellum</taxon>
    </lineage>
</organism>
<evidence type="ECO:0000259" key="14">
    <source>
        <dbReference type="Pfam" id="PF07516"/>
    </source>
</evidence>
<dbReference type="Pfam" id="PF02810">
    <property type="entry name" value="SEC-C"/>
    <property type="match status" value="1"/>
</dbReference>
<dbReference type="Gene3D" id="1.10.3060.10">
    <property type="entry name" value="Helical scaffold and wing domains of SecA"/>
    <property type="match status" value="1"/>
</dbReference>
<keyword evidence="8" id="KW-0862">Zinc</keyword>
<dbReference type="EMBL" id="LNVX01000505">
    <property type="protein sequence ID" value="OEG69997.1"/>
    <property type="molecule type" value="Genomic_DNA"/>
</dbReference>
<protein>
    <recommendedName>
        <fullName evidence="14">SecA Wing/Scaffold domain-containing protein</fullName>
    </recommendedName>
</protein>
<evidence type="ECO:0000256" key="1">
    <source>
        <dbReference type="ARBA" id="ARBA00001947"/>
    </source>
</evidence>
<evidence type="ECO:0000256" key="12">
    <source>
        <dbReference type="ARBA" id="ARBA00023010"/>
    </source>
</evidence>
<dbReference type="PANTHER" id="PTHR30612">
    <property type="entry name" value="SECA INNER MEMBRANE COMPONENT OF SEC PROTEIN SECRETION SYSTEM"/>
    <property type="match status" value="1"/>
</dbReference>
<dbReference type="GO" id="GO:0017038">
    <property type="term" value="P:protein import"/>
    <property type="evidence" value="ECO:0007669"/>
    <property type="project" value="InterPro"/>
</dbReference>
<dbReference type="InterPro" id="IPR000185">
    <property type="entry name" value="SecA"/>
</dbReference>
<dbReference type="PANTHER" id="PTHR30612:SF0">
    <property type="entry name" value="CHLOROPLAST PROTEIN-TRANSPORTING ATPASE"/>
    <property type="match status" value="1"/>
</dbReference>
<comment type="similarity">
    <text evidence="3">Belongs to the SecA family.</text>
</comment>
<evidence type="ECO:0000256" key="3">
    <source>
        <dbReference type="ARBA" id="ARBA00007650"/>
    </source>
</evidence>
<dbReference type="GO" id="GO:0006605">
    <property type="term" value="P:protein targeting"/>
    <property type="evidence" value="ECO:0007669"/>
    <property type="project" value="InterPro"/>
</dbReference>
<dbReference type="GO" id="GO:0006886">
    <property type="term" value="P:intracellular protein transport"/>
    <property type="evidence" value="ECO:0007669"/>
    <property type="project" value="InterPro"/>
</dbReference>
<dbReference type="GO" id="GO:0043952">
    <property type="term" value="P:protein transport by the Sec complex"/>
    <property type="evidence" value="ECO:0007669"/>
    <property type="project" value="TreeGrafter"/>
</dbReference>
<evidence type="ECO:0000256" key="2">
    <source>
        <dbReference type="ARBA" id="ARBA00004170"/>
    </source>
</evidence>
<dbReference type="SUPFAM" id="SSF81886">
    <property type="entry name" value="Helical scaffold and wing domains of SecA"/>
    <property type="match status" value="1"/>
</dbReference>
<comment type="caution">
    <text evidence="15">The sequence shown here is derived from an EMBL/GenBank/DDBJ whole genome shotgun (WGS) entry which is preliminary data.</text>
</comment>
<accession>A0A1E5IHM7</accession>
<keyword evidence="6" id="KW-0479">Metal-binding</keyword>
<comment type="subcellular location">
    <subcellularLocation>
        <location evidence="2">Membrane</location>
        <topology evidence="2">Peripheral membrane protein</topology>
    </subcellularLocation>
</comment>
<keyword evidence="16" id="KW-1185">Reference proteome</keyword>
<dbReference type="InterPro" id="IPR004027">
    <property type="entry name" value="SEC_C_motif"/>
</dbReference>
<dbReference type="AlphaFoldDB" id="A0A1E5IHM7"/>
<keyword evidence="10" id="KW-0653">Protein transport</keyword>
<dbReference type="Pfam" id="PF07516">
    <property type="entry name" value="SecA_SW"/>
    <property type="match status" value="1"/>
</dbReference>
<dbReference type="InterPro" id="IPR011116">
    <property type="entry name" value="SecA_Wing/Scaffold"/>
</dbReference>
<dbReference type="GO" id="GO:0031522">
    <property type="term" value="C:cell envelope Sec protein transport complex"/>
    <property type="evidence" value="ECO:0007669"/>
    <property type="project" value="TreeGrafter"/>
</dbReference>
<name>A0A1E5IHM7_ENDTX</name>
<evidence type="ECO:0000256" key="11">
    <source>
        <dbReference type="ARBA" id="ARBA00022967"/>
    </source>
</evidence>
<evidence type="ECO:0000256" key="8">
    <source>
        <dbReference type="ARBA" id="ARBA00022833"/>
    </source>
</evidence>
<sequence length="291" mass="34308">MEDELMRLFGSDKMSVIMQKLGLKENEDIHHPWISKAVENAQRKVEGMNFDIRKQLIDFDNVMNKQREAVYKLRNEILEGENIADTIKDMINAAIEEKITAWAIGKYAEEWDWASIDVWLLRIFGIKYEIENKDEINDLTRESAQSAISGKVFEEYEHRKEQLTPELMLNMQRIVLLQMIDSSWRDHLYELDQLKHCIGFRAYAQKDPKVEYQKESFALFESMMKRVRDNTVEYTFKIQVDVKLQKMDTQRTNSDFRKNDGNKVNKWLNKIGRNDPCLCGSGKKFKKCCGA</sequence>
<comment type="cofactor">
    <cofactor evidence="1">
        <name>Zn(2+)</name>
        <dbReference type="ChEBI" id="CHEBI:29105"/>
    </cofactor>
</comment>
<evidence type="ECO:0000256" key="10">
    <source>
        <dbReference type="ARBA" id="ARBA00022927"/>
    </source>
</evidence>
<dbReference type="GO" id="GO:0046872">
    <property type="term" value="F:metal ion binding"/>
    <property type="evidence" value="ECO:0007669"/>
    <property type="project" value="UniProtKB-KW"/>
</dbReference>
<keyword evidence="12" id="KW-0811">Translocation</keyword>
<evidence type="ECO:0000256" key="6">
    <source>
        <dbReference type="ARBA" id="ARBA00022723"/>
    </source>
</evidence>
<evidence type="ECO:0000256" key="13">
    <source>
        <dbReference type="ARBA" id="ARBA00023136"/>
    </source>
</evidence>
<dbReference type="GO" id="GO:0005886">
    <property type="term" value="C:plasma membrane"/>
    <property type="evidence" value="ECO:0007669"/>
    <property type="project" value="TreeGrafter"/>
</dbReference>
<evidence type="ECO:0000256" key="4">
    <source>
        <dbReference type="ARBA" id="ARBA00022448"/>
    </source>
</evidence>
<keyword evidence="9" id="KW-0067">ATP-binding</keyword>
<proteinExistence type="inferred from homology"/>
<evidence type="ECO:0000313" key="15">
    <source>
        <dbReference type="EMBL" id="OEG69997.1"/>
    </source>
</evidence>
<evidence type="ECO:0000256" key="9">
    <source>
        <dbReference type="ARBA" id="ARBA00022840"/>
    </source>
</evidence>
<keyword evidence="11" id="KW-1278">Translocase</keyword>
<dbReference type="Proteomes" id="UP000095237">
    <property type="component" value="Unassembled WGS sequence"/>
</dbReference>
<keyword evidence="5" id="KW-0963">Cytoplasm</keyword>
<reference evidence="15 16" key="1">
    <citation type="submission" date="2015-11" db="EMBL/GenBank/DDBJ databases">
        <title>Evidence for parallel genomic evolution in an endosymbiosis of termite gut flagellates.</title>
        <authorList>
            <person name="Zheng H."/>
        </authorList>
    </citation>
    <scope>NUCLEOTIDE SEQUENCE [LARGE SCALE GENOMIC DNA]</scope>
    <source>
        <strain evidence="15 16">CET450</strain>
    </source>
</reference>
<gene>
    <name evidence="15" type="ORF">ATZ36_06680</name>
</gene>
<keyword evidence="7" id="KW-0547">Nucleotide-binding</keyword>
<dbReference type="GO" id="GO:0005829">
    <property type="term" value="C:cytosol"/>
    <property type="evidence" value="ECO:0007669"/>
    <property type="project" value="TreeGrafter"/>
</dbReference>
<keyword evidence="13" id="KW-0472">Membrane</keyword>
<evidence type="ECO:0000256" key="7">
    <source>
        <dbReference type="ARBA" id="ARBA00022741"/>
    </source>
</evidence>
<evidence type="ECO:0000256" key="5">
    <source>
        <dbReference type="ARBA" id="ARBA00022490"/>
    </source>
</evidence>
<dbReference type="FunFam" id="1.10.3060.10:FF:000003">
    <property type="entry name" value="Protein translocase subunit SecA"/>
    <property type="match status" value="1"/>
</dbReference>
<keyword evidence="4" id="KW-0813">Transport</keyword>
<dbReference type="GO" id="GO:0005524">
    <property type="term" value="F:ATP binding"/>
    <property type="evidence" value="ECO:0007669"/>
    <property type="project" value="UniProtKB-KW"/>
</dbReference>